<dbReference type="GO" id="GO:0009279">
    <property type="term" value="C:cell outer membrane"/>
    <property type="evidence" value="ECO:0007669"/>
    <property type="project" value="TreeGrafter"/>
</dbReference>
<dbReference type="InterPro" id="IPR052037">
    <property type="entry name" value="LPS_export_LptA"/>
</dbReference>
<organism evidence="6">
    <name type="scientific">Leucothrix mucor</name>
    <dbReference type="NCBI Taxonomy" id="45248"/>
    <lineage>
        <taxon>Bacteria</taxon>
        <taxon>Pseudomonadati</taxon>
        <taxon>Pseudomonadota</taxon>
        <taxon>Gammaproteobacteria</taxon>
        <taxon>Thiotrichales</taxon>
        <taxon>Thiotrichaceae</taxon>
        <taxon>Leucothrix</taxon>
    </lineage>
</organism>
<comment type="caution">
    <text evidence="6">The sequence shown here is derived from an EMBL/GenBank/DDBJ whole genome shotgun (WGS) entry which is preliminary data.</text>
</comment>
<dbReference type="Proteomes" id="UP000885750">
    <property type="component" value="Unassembled WGS sequence"/>
</dbReference>
<feature type="signal peptide" evidence="4">
    <location>
        <begin position="1"/>
        <end position="30"/>
    </location>
</feature>
<dbReference type="HAMAP" id="MF_01914">
    <property type="entry name" value="LPS_assembly_LptA"/>
    <property type="match status" value="1"/>
</dbReference>
<dbReference type="GO" id="GO:0017089">
    <property type="term" value="F:glycolipid transfer activity"/>
    <property type="evidence" value="ECO:0007669"/>
    <property type="project" value="TreeGrafter"/>
</dbReference>
<dbReference type="GO" id="GO:0001530">
    <property type="term" value="F:lipopolysaccharide binding"/>
    <property type="evidence" value="ECO:0007669"/>
    <property type="project" value="InterPro"/>
</dbReference>
<evidence type="ECO:0000313" key="6">
    <source>
        <dbReference type="EMBL" id="HFC91639.1"/>
    </source>
</evidence>
<evidence type="ECO:0000256" key="1">
    <source>
        <dbReference type="ARBA" id="ARBA00022448"/>
    </source>
</evidence>
<dbReference type="Pfam" id="PF03968">
    <property type="entry name" value="LptD_N"/>
    <property type="match status" value="1"/>
</dbReference>
<gene>
    <name evidence="4 6" type="primary">lptA</name>
    <name evidence="6" type="ORF">ENJ51_02365</name>
</gene>
<reference evidence="6" key="1">
    <citation type="journal article" date="2020" name="mSystems">
        <title>Genome- and Community-Level Interaction Insights into Carbon Utilization and Element Cycling Functions of Hydrothermarchaeota in Hydrothermal Sediment.</title>
        <authorList>
            <person name="Zhou Z."/>
            <person name="Liu Y."/>
            <person name="Xu W."/>
            <person name="Pan J."/>
            <person name="Luo Z.H."/>
            <person name="Li M."/>
        </authorList>
    </citation>
    <scope>NUCLEOTIDE SEQUENCE [LARGE SCALE GENOMIC DNA]</scope>
    <source>
        <strain evidence="6">HyVt-493</strain>
    </source>
</reference>
<dbReference type="PANTHER" id="PTHR36504">
    <property type="entry name" value="LIPOPOLYSACCHARIDE EXPORT SYSTEM PROTEIN LPTA"/>
    <property type="match status" value="1"/>
</dbReference>
<dbReference type="EMBL" id="DRMS01000093">
    <property type="protein sequence ID" value="HFC91639.1"/>
    <property type="molecule type" value="Genomic_DNA"/>
</dbReference>
<evidence type="ECO:0000256" key="3">
    <source>
        <dbReference type="ARBA" id="ARBA00022764"/>
    </source>
</evidence>
<keyword evidence="2 4" id="KW-0732">Signal</keyword>
<feature type="domain" description="Organic solvent tolerance-like N-terminal" evidence="5">
    <location>
        <begin position="41"/>
        <end position="147"/>
    </location>
</feature>
<dbReference type="AlphaFoldDB" id="A0A7V2WUC4"/>
<feature type="chain" id="PRO_5031652329" description="Lipopolysaccharide export system protein LptA" evidence="4">
    <location>
        <begin position="31"/>
        <end position="172"/>
    </location>
</feature>
<protein>
    <recommendedName>
        <fullName evidence="4">Lipopolysaccharide export system protein LptA</fullName>
    </recommendedName>
</protein>
<accession>A0A7V2WUC4</accession>
<comment type="similarity">
    <text evidence="4">Belongs to the LptA family.</text>
</comment>
<keyword evidence="3 4" id="KW-0574">Periplasm</keyword>
<proteinExistence type="inferred from homology"/>
<dbReference type="InterPro" id="IPR005653">
    <property type="entry name" value="OstA-like_N"/>
</dbReference>
<dbReference type="NCBIfam" id="TIGR03002">
    <property type="entry name" value="outer_YhbN_LptA"/>
    <property type="match status" value="1"/>
</dbReference>
<sequence precursor="true">MYMQNLILTRRNVVSLLIAFALLLPSYSWAVKADANKPVIIDADSVIFNKSQGKAIYQGNVSIKQGTLKIHATRIEINAPNNKIVNIIATGFPLTVEQRMDSGKMAKGSAKQMQYLVDKKRLILTGNALLTQGNDKFNSNYIEFSTLTGALKAGNKKNNKSRVHAIFYPTNK</sequence>
<dbReference type="Gene3D" id="2.60.450.10">
    <property type="entry name" value="Lipopolysaccharide (LPS) transport protein A like domain"/>
    <property type="match status" value="1"/>
</dbReference>
<dbReference type="GO" id="GO:0030288">
    <property type="term" value="C:outer membrane-bounded periplasmic space"/>
    <property type="evidence" value="ECO:0007669"/>
    <property type="project" value="TreeGrafter"/>
</dbReference>
<dbReference type="GO" id="GO:0043165">
    <property type="term" value="P:Gram-negative-bacterium-type cell outer membrane assembly"/>
    <property type="evidence" value="ECO:0007669"/>
    <property type="project" value="UniProtKB-UniRule"/>
</dbReference>
<comment type="subcellular location">
    <subcellularLocation>
        <location evidence="4">Periplasm</location>
    </subcellularLocation>
</comment>
<evidence type="ECO:0000256" key="2">
    <source>
        <dbReference type="ARBA" id="ARBA00022729"/>
    </source>
</evidence>
<name>A0A7V2WUC4_LEUMU</name>
<dbReference type="PANTHER" id="PTHR36504:SF1">
    <property type="entry name" value="LIPOPOLYSACCHARIDE EXPORT SYSTEM PROTEIN LPTA"/>
    <property type="match status" value="1"/>
</dbReference>
<comment type="function">
    <text evidence="4">Involved in the assembly of lipopolysaccharide (LPS). Required for the translocation of LPS from the inner membrane to the outer membrane. May form a bridge between the inner membrane and the outer membrane, via interactions with LptC and LptD, thereby facilitating LPS transfer across the periplasm.</text>
</comment>
<evidence type="ECO:0000256" key="4">
    <source>
        <dbReference type="HAMAP-Rule" id="MF_01914"/>
    </source>
</evidence>
<keyword evidence="1 4" id="KW-0813">Transport</keyword>
<dbReference type="GO" id="GO:0015920">
    <property type="term" value="P:lipopolysaccharide transport"/>
    <property type="evidence" value="ECO:0007669"/>
    <property type="project" value="UniProtKB-UniRule"/>
</dbReference>
<dbReference type="InterPro" id="IPR014340">
    <property type="entry name" value="LptA"/>
</dbReference>
<comment type="subunit">
    <text evidence="4">Component of the lipopolysaccharide transport and assembly complex.</text>
</comment>
<evidence type="ECO:0000259" key="5">
    <source>
        <dbReference type="Pfam" id="PF03968"/>
    </source>
</evidence>